<dbReference type="PANTHER" id="PTHR43547">
    <property type="entry name" value="TWO-COMPONENT HISTIDINE KINASE"/>
    <property type="match status" value="1"/>
</dbReference>
<dbReference type="AlphaFoldDB" id="A0A4U3L3T7"/>
<feature type="domain" description="Two component regulator three Y" evidence="3">
    <location>
        <begin position="728"/>
        <end position="779"/>
    </location>
</feature>
<keyword evidence="2" id="KW-1133">Transmembrane helix</keyword>
<dbReference type="SUPFAM" id="SSF101898">
    <property type="entry name" value="NHL repeat"/>
    <property type="match status" value="1"/>
</dbReference>
<evidence type="ECO:0000256" key="1">
    <source>
        <dbReference type="ARBA" id="ARBA00022553"/>
    </source>
</evidence>
<dbReference type="PANTHER" id="PTHR43547:SF2">
    <property type="entry name" value="HYBRID SIGNAL TRANSDUCTION HISTIDINE KINASE C"/>
    <property type="match status" value="1"/>
</dbReference>
<evidence type="ECO:0000259" key="3">
    <source>
        <dbReference type="Pfam" id="PF07495"/>
    </source>
</evidence>
<dbReference type="InterPro" id="IPR015943">
    <property type="entry name" value="WD40/YVTN_repeat-like_dom_sf"/>
</dbReference>
<dbReference type="SUPFAM" id="SSF63829">
    <property type="entry name" value="Calcium-dependent phosphotriesterase"/>
    <property type="match status" value="1"/>
</dbReference>
<evidence type="ECO:0000313" key="5">
    <source>
        <dbReference type="Proteomes" id="UP000305848"/>
    </source>
</evidence>
<dbReference type="InterPro" id="IPR013783">
    <property type="entry name" value="Ig-like_fold"/>
</dbReference>
<accession>A0A4U3L3T7</accession>
<evidence type="ECO:0000256" key="2">
    <source>
        <dbReference type="SAM" id="Phobius"/>
    </source>
</evidence>
<keyword evidence="1" id="KW-0597">Phosphoprotein</keyword>
<gene>
    <name evidence="4" type="ORF">FC093_06490</name>
</gene>
<feature type="transmembrane region" description="Helical" evidence="2">
    <location>
        <begin position="787"/>
        <end position="804"/>
    </location>
</feature>
<dbReference type="InterPro" id="IPR011110">
    <property type="entry name" value="Reg_prop"/>
</dbReference>
<dbReference type="Pfam" id="PF07495">
    <property type="entry name" value="Y_Y_Y"/>
    <property type="match status" value="1"/>
</dbReference>
<protein>
    <recommendedName>
        <fullName evidence="3">Two component regulator three Y domain-containing protein</fullName>
    </recommendedName>
</protein>
<dbReference type="EMBL" id="SZQL01000004">
    <property type="protein sequence ID" value="TKK69735.1"/>
    <property type="molecule type" value="Genomic_DNA"/>
</dbReference>
<evidence type="ECO:0000313" key="4">
    <source>
        <dbReference type="EMBL" id="TKK69735.1"/>
    </source>
</evidence>
<name>A0A4U3L3T7_9BACT</name>
<keyword evidence="5" id="KW-1185">Reference proteome</keyword>
<organism evidence="4 5">
    <name type="scientific">Ilyomonas limi</name>
    <dbReference type="NCBI Taxonomy" id="2575867"/>
    <lineage>
        <taxon>Bacteria</taxon>
        <taxon>Pseudomonadati</taxon>
        <taxon>Bacteroidota</taxon>
        <taxon>Chitinophagia</taxon>
        <taxon>Chitinophagales</taxon>
        <taxon>Chitinophagaceae</taxon>
        <taxon>Ilyomonas</taxon>
    </lineage>
</organism>
<dbReference type="RefSeq" id="WP_137260956.1">
    <property type="nucleotide sequence ID" value="NZ_SZQL01000004.1"/>
</dbReference>
<comment type="caution">
    <text evidence="4">The sequence shown here is derived from an EMBL/GenBank/DDBJ whole genome shotgun (WGS) entry which is preliminary data.</text>
</comment>
<sequence>MIFLKHQLVVFFFLFVCTLGVVAQQEYLFSHIGTREGVASNDVIAVQQDKEGFIWIATLNGLQRYDGSRLLTFRHRADDTTTIPGNKILFMQMDTKNRLWLLCDDNDVGYFNTIDFTFHPVHVAVSTSAIKKAEGHLFIDDTGNVFLRLSGEPLLQFDEAANTFSADNVLVPLPSKWHAVWLFQDEQQHNYWIACDSGLVKFNPKTKTLSYRNHNNDNDVVINQYAALTHTSYPYLDSKGRFWIVSWPPSGLSVYSFNLYTKQQEHREVALGKLLRYVYYEIDGIQELKDGTLWFTGYNLLATFNNKANNFKVFKNDLPGEYSIHYDMIYQLYEDREKNIWVCTNKGLYRFNPSAQLFRTISLKRPGKDSLYTPDVTDIIQARTGDILVSTWGSGIFSYDSSLEPKHLLYVDASFKKSNLFTWCTHQRANGDIWSGHQDGSLFIIHTNTKQQTDKLQLPVFENSTIRQIAEDKKGNLWLGTQKGLLIKWDAAANTFTLMQRLQSIVYRLYIDWQGDIWACTQKNGIYKINVSDGSIALHYTAESDAARRLMRVGADDIVQYNDSLYIIASGGLNILNIKTSTIRYFNVNSDIFSNTVSNIVVDKQGLLWVTTQSGLFSINLKNKAVVHYEESDGLQNNFFNPASATVLNDGRIALGTSHNFIVFNPGEIMQTGAVPPGVKITGFALMNKALPLDSLAKQKAIVLPYSQNSITIAFSTLHYQNSYAILYKLEGLDKEWISAKNNEAIYSYLPPGTYTFSIKAVNANNTFSNEITTLSIAVQAPFWKTWWFYSLLLLAGIAFLYWLDRERMKRKAVLQNMRSNISGSLHEEINNALQNINVLSEIARIKADKEPEQSKNYIDEIHHKCNSLIEAMDDMLWSIDPANDTMAHTISRMKEIAHTISYRYNTAIQVNNDDKVIQLKPDMRRRHELMIIYKMTLQLLAAQMHARTILVELSFVKSHVQLNMFAAGVKLNSGNTVQETIRSLKAKTAMLKSSLEVQADDKGVGIILLVKR</sequence>
<dbReference type="Pfam" id="PF07494">
    <property type="entry name" value="Reg_prop"/>
    <property type="match status" value="2"/>
</dbReference>
<keyword evidence="2" id="KW-0472">Membrane</keyword>
<keyword evidence="2" id="KW-0812">Transmembrane</keyword>
<dbReference type="InterPro" id="IPR011123">
    <property type="entry name" value="Y_Y_Y"/>
</dbReference>
<dbReference type="Proteomes" id="UP000305848">
    <property type="component" value="Unassembled WGS sequence"/>
</dbReference>
<dbReference type="OrthoDB" id="9778366at2"/>
<dbReference type="Gene3D" id="2.60.40.10">
    <property type="entry name" value="Immunoglobulins"/>
    <property type="match status" value="1"/>
</dbReference>
<dbReference type="Gene3D" id="2.130.10.10">
    <property type="entry name" value="YVTN repeat-like/Quinoprotein amine dehydrogenase"/>
    <property type="match status" value="3"/>
</dbReference>
<reference evidence="4 5" key="1">
    <citation type="submission" date="2019-05" db="EMBL/GenBank/DDBJ databases">
        <title>Panacibacter sp. strain 17mud1-8 Genome sequencing and assembly.</title>
        <authorList>
            <person name="Chhetri G."/>
        </authorList>
    </citation>
    <scope>NUCLEOTIDE SEQUENCE [LARGE SCALE GENOMIC DNA]</scope>
    <source>
        <strain evidence="4 5">17mud1-8</strain>
    </source>
</reference>
<dbReference type="GO" id="GO:0000155">
    <property type="term" value="F:phosphorelay sensor kinase activity"/>
    <property type="evidence" value="ECO:0007669"/>
    <property type="project" value="TreeGrafter"/>
</dbReference>
<proteinExistence type="predicted"/>